<dbReference type="InterPro" id="IPR001547">
    <property type="entry name" value="Glyco_hydro_5"/>
</dbReference>
<keyword evidence="10" id="KW-1185">Reference proteome</keyword>
<dbReference type="GO" id="GO:0004553">
    <property type="term" value="F:hydrolase activity, hydrolyzing O-glycosyl compounds"/>
    <property type="evidence" value="ECO:0007669"/>
    <property type="project" value="InterPro"/>
</dbReference>
<gene>
    <name evidence="9" type="ORF">EDS130_LOCUS43818</name>
    <name evidence="8" type="ORF">XAT740_LOCUS26276</name>
</gene>
<feature type="signal peptide" evidence="6">
    <location>
        <begin position="1"/>
        <end position="18"/>
    </location>
</feature>
<reference evidence="9" key="1">
    <citation type="submission" date="2021-02" db="EMBL/GenBank/DDBJ databases">
        <authorList>
            <person name="Nowell W R."/>
        </authorList>
    </citation>
    <scope>NUCLEOTIDE SEQUENCE</scope>
</reference>
<keyword evidence="5" id="KW-0812">Transmembrane</keyword>
<organism evidence="9 11">
    <name type="scientific">Adineta ricciae</name>
    <name type="common">Rotifer</name>
    <dbReference type="NCBI Taxonomy" id="249248"/>
    <lineage>
        <taxon>Eukaryota</taxon>
        <taxon>Metazoa</taxon>
        <taxon>Spiralia</taxon>
        <taxon>Gnathifera</taxon>
        <taxon>Rotifera</taxon>
        <taxon>Eurotatoria</taxon>
        <taxon>Bdelloidea</taxon>
        <taxon>Adinetida</taxon>
        <taxon>Adinetidae</taxon>
        <taxon>Adineta</taxon>
    </lineage>
</organism>
<evidence type="ECO:0000256" key="1">
    <source>
        <dbReference type="ARBA" id="ARBA00005641"/>
    </source>
</evidence>
<dbReference type="OrthoDB" id="10024788at2759"/>
<dbReference type="AlphaFoldDB" id="A0A815UJM0"/>
<keyword evidence="6" id="KW-0732">Signal</keyword>
<evidence type="ECO:0000256" key="5">
    <source>
        <dbReference type="SAM" id="Phobius"/>
    </source>
</evidence>
<dbReference type="InterPro" id="IPR017853">
    <property type="entry name" value="GH"/>
</dbReference>
<dbReference type="Proteomes" id="UP000663852">
    <property type="component" value="Unassembled WGS sequence"/>
</dbReference>
<evidence type="ECO:0000313" key="9">
    <source>
        <dbReference type="EMBL" id="CAF1520067.1"/>
    </source>
</evidence>
<evidence type="ECO:0000259" key="7">
    <source>
        <dbReference type="Pfam" id="PF00150"/>
    </source>
</evidence>
<evidence type="ECO:0000313" key="10">
    <source>
        <dbReference type="Proteomes" id="UP000663828"/>
    </source>
</evidence>
<proteinExistence type="inferred from homology"/>
<protein>
    <recommendedName>
        <fullName evidence="7">Glycoside hydrolase family 5 domain-containing protein</fullName>
    </recommendedName>
</protein>
<comment type="caution">
    <text evidence="9">The sequence shown here is derived from an EMBL/GenBank/DDBJ whole genome shotgun (WGS) entry which is preliminary data.</text>
</comment>
<evidence type="ECO:0000256" key="4">
    <source>
        <dbReference type="RuleBase" id="RU361153"/>
    </source>
</evidence>
<evidence type="ECO:0000313" key="11">
    <source>
        <dbReference type="Proteomes" id="UP000663852"/>
    </source>
</evidence>
<feature type="chain" id="PRO_5035688161" description="Glycoside hydrolase family 5 domain-containing protein" evidence="6">
    <location>
        <begin position="19"/>
        <end position="380"/>
    </location>
</feature>
<dbReference type="EMBL" id="CAJNOR010002128">
    <property type="protein sequence ID" value="CAF1251394.1"/>
    <property type="molecule type" value="Genomic_DNA"/>
</dbReference>
<name>A0A815UJM0_ADIRI</name>
<accession>A0A815UJM0</accession>
<keyword evidence="3 4" id="KW-0326">Glycosidase</keyword>
<keyword evidence="5" id="KW-0472">Membrane</keyword>
<dbReference type="Pfam" id="PF00150">
    <property type="entry name" value="Cellulase"/>
    <property type="match status" value="1"/>
</dbReference>
<evidence type="ECO:0000256" key="3">
    <source>
        <dbReference type="ARBA" id="ARBA00023295"/>
    </source>
</evidence>
<feature type="transmembrane region" description="Helical" evidence="5">
    <location>
        <begin position="355"/>
        <end position="373"/>
    </location>
</feature>
<evidence type="ECO:0000313" key="8">
    <source>
        <dbReference type="EMBL" id="CAF1251394.1"/>
    </source>
</evidence>
<keyword evidence="2 4" id="KW-0378">Hydrolase</keyword>
<evidence type="ECO:0000256" key="2">
    <source>
        <dbReference type="ARBA" id="ARBA00022801"/>
    </source>
</evidence>
<evidence type="ECO:0000256" key="6">
    <source>
        <dbReference type="SAM" id="SignalP"/>
    </source>
</evidence>
<comment type="similarity">
    <text evidence="1 4">Belongs to the glycosyl hydrolase 5 (cellulase A) family.</text>
</comment>
<keyword evidence="5" id="KW-1133">Transmembrane helix</keyword>
<dbReference type="EMBL" id="CAJNOJ010000763">
    <property type="protein sequence ID" value="CAF1520067.1"/>
    <property type="molecule type" value="Genomic_DNA"/>
</dbReference>
<dbReference type="GO" id="GO:0000272">
    <property type="term" value="P:polysaccharide catabolic process"/>
    <property type="evidence" value="ECO:0007669"/>
    <property type="project" value="InterPro"/>
</dbReference>
<dbReference type="Gene3D" id="3.20.20.80">
    <property type="entry name" value="Glycosidases"/>
    <property type="match status" value="1"/>
</dbReference>
<feature type="domain" description="Glycoside hydrolase family 5" evidence="7">
    <location>
        <begin position="73"/>
        <end position="289"/>
    </location>
</feature>
<dbReference type="Proteomes" id="UP000663828">
    <property type="component" value="Unassembled WGS sequence"/>
</dbReference>
<sequence>MFLSLGLLIVCGCLKVGADSARWTSEEANAWYAKQPWYFGANFVPSSAVNVIDMWQTFDKVTMERELGWASQINMNIMRVFLHVLFYQQDAEDYFRKIDDFLSIADRYDIKIIFVLFDECWRPDPKLGPQPEPIPGQHNSQWVRCPGQALLLDQSKWNLLKRYTSDILSRFSRDSRVIIWDLYNEPQGSHQVPIVLPLLHEIYSAAVAADPDQPLTFGIAGPLDETLAQFELEASDIISFHNYSPLANLMIQVDQLRQFNRPLICTEYMARTIGSTFHTNTIYFQKENIGAVNWGLVAGKTQTYFPWGSPVNASIPLVWFHDIFNATGKPYSPYEIQFFKDLRGTNSQSFVSKKLMTLLLLLCFFFFVVFTYLSQKVLTC</sequence>
<dbReference type="SUPFAM" id="SSF51445">
    <property type="entry name" value="(Trans)glycosidases"/>
    <property type="match status" value="1"/>
</dbReference>